<dbReference type="InterPro" id="IPR008920">
    <property type="entry name" value="TF_FadR/GntR_C"/>
</dbReference>
<dbReference type="Proteomes" id="UP000033772">
    <property type="component" value="Unassembled WGS sequence"/>
</dbReference>
<dbReference type="GO" id="GO:0003700">
    <property type="term" value="F:DNA-binding transcription factor activity"/>
    <property type="evidence" value="ECO:0007669"/>
    <property type="project" value="InterPro"/>
</dbReference>
<dbReference type="Gene3D" id="1.20.120.530">
    <property type="entry name" value="GntR ligand-binding domain-like"/>
    <property type="match status" value="1"/>
</dbReference>
<evidence type="ECO:0000256" key="3">
    <source>
        <dbReference type="ARBA" id="ARBA00023163"/>
    </source>
</evidence>
<dbReference type="EMBL" id="JZDQ02000011">
    <property type="protein sequence ID" value="OIJ27015.1"/>
    <property type="molecule type" value="Genomic_DNA"/>
</dbReference>
<evidence type="ECO:0000256" key="1">
    <source>
        <dbReference type="ARBA" id="ARBA00023015"/>
    </source>
</evidence>
<organism evidence="5 6">
    <name type="scientific">Nocardioides luteus</name>
    <dbReference type="NCBI Taxonomy" id="1844"/>
    <lineage>
        <taxon>Bacteria</taxon>
        <taxon>Bacillati</taxon>
        <taxon>Actinomycetota</taxon>
        <taxon>Actinomycetes</taxon>
        <taxon>Propionibacteriales</taxon>
        <taxon>Nocardioidaceae</taxon>
        <taxon>Nocardioides</taxon>
    </lineage>
</organism>
<dbReference type="PANTHER" id="PTHR43537:SF45">
    <property type="entry name" value="GNTR FAMILY REGULATORY PROTEIN"/>
    <property type="match status" value="1"/>
</dbReference>
<sequence>MPDAEDTLTNALRRRIIDGEFAPGTRLSEISLAEKLGVSRNTLREAFRVLAEQGLIEHIPHRGVSVASPGVADVVDIYRARRYVEPAALAAGSPLHPAVAAMREAVELGETSLEARDWRTVGTANMAFHDAIVALADSPRLERLFRDIAAELRLAFLEIDNPEALHAPFVTRNRALLETFLDQGGPAAAAELQDYLVLSERTVLGAFTRLRHG</sequence>
<comment type="caution">
    <text evidence="5">The sequence shown here is derived from an EMBL/GenBank/DDBJ whole genome shotgun (WGS) entry which is preliminary data.</text>
</comment>
<proteinExistence type="predicted"/>
<dbReference type="STRING" id="1844.UG56_009560"/>
<dbReference type="Pfam" id="PF07729">
    <property type="entry name" value="FCD"/>
    <property type="match status" value="1"/>
</dbReference>
<dbReference type="SUPFAM" id="SSF48008">
    <property type="entry name" value="GntR ligand-binding domain-like"/>
    <property type="match status" value="1"/>
</dbReference>
<dbReference type="InterPro" id="IPR036390">
    <property type="entry name" value="WH_DNA-bd_sf"/>
</dbReference>
<evidence type="ECO:0000313" key="6">
    <source>
        <dbReference type="Proteomes" id="UP000033772"/>
    </source>
</evidence>
<feature type="domain" description="HTH gntR-type" evidence="4">
    <location>
        <begin position="2"/>
        <end position="69"/>
    </location>
</feature>
<gene>
    <name evidence="5" type="ORF">UG56_009560</name>
</gene>
<reference evidence="5" key="1">
    <citation type="submission" date="2016-10" db="EMBL/GenBank/DDBJ databases">
        <title>Draft Genome Sequence of Nocardioides luteus Strain BAFB, an Alkane-Degrading Bacterium Isolated from JP-7 Polluted Soil.</title>
        <authorList>
            <person name="Brown L."/>
            <person name="Ruiz O.N."/>
            <person name="Gunasekera T."/>
        </authorList>
    </citation>
    <scope>NUCLEOTIDE SEQUENCE [LARGE SCALE GENOMIC DNA]</scope>
    <source>
        <strain evidence="5">BAFB</strain>
    </source>
</reference>
<dbReference type="InterPro" id="IPR011711">
    <property type="entry name" value="GntR_C"/>
</dbReference>
<dbReference type="InterPro" id="IPR000524">
    <property type="entry name" value="Tscrpt_reg_HTH_GntR"/>
</dbReference>
<dbReference type="Pfam" id="PF00392">
    <property type="entry name" value="GntR"/>
    <property type="match status" value="1"/>
</dbReference>
<dbReference type="SMART" id="SM00345">
    <property type="entry name" value="HTH_GNTR"/>
    <property type="match status" value="1"/>
</dbReference>
<dbReference type="PANTHER" id="PTHR43537">
    <property type="entry name" value="TRANSCRIPTIONAL REGULATOR, GNTR FAMILY"/>
    <property type="match status" value="1"/>
</dbReference>
<evidence type="ECO:0000313" key="5">
    <source>
        <dbReference type="EMBL" id="OIJ27015.1"/>
    </source>
</evidence>
<dbReference type="GO" id="GO:0003677">
    <property type="term" value="F:DNA binding"/>
    <property type="evidence" value="ECO:0007669"/>
    <property type="project" value="UniProtKB-KW"/>
</dbReference>
<dbReference type="InterPro" id="IPR036388">
    <property type="entry name" value="WH-like_DNA-bd_sf"/>
</dbReference>
<dbReference type="SMART" id="SM00895">
    <property type="entry name" value="FCD"/>
    <property type="match status" value="1"/>
</dbReference>
<keyword evidence="1" id="KW-0805">Transcription regulation</keyword>
<evidence type="ECO:0000256" key="2">
    <source>
        <dbReference type="ARBA" id="ARBA00023125"/>
    </source>
</evidence>
<dbReference type="CDD" id="cd07377">
    <property type="entry name" value="WHTH_GntR"/>
    <property type="match status" value="1"/>
</dbReference>
<protein>
    <submittedName>
        <fullName evidence="5">GntR family transcriptional regulator</fullName>
    </submittedName>
</protein>
<evidence type="ECO:0000259" key="4">
    <source>
        <dbReference type="PROSITE" id="PS50949"/>
    </source>
</evidence>
<dbReference type="PROSITE" id="PS50949">
    <property type="entry name" value="HTH_GNTR"/>
    <property type="match status" value="1"/>
</dbReference>
<keyword evidence="6" id="KW-1185">Reference proteome</keyword>
<keyword evidence="3" id="KW-0804">Transcription</keyword>
<dbReference type="SUPFAM" id="SSF46785">
    <property type="entry name" value="Winged helix' DNA-binding domain"/>
    <property type="match status" value="1"/>
</dbReference>
<dbReference type="RefSeq" id="WP_045550230.1">
    <property type="nucleotide sequence ID" value="NZ_JZDQ02000011.1"/>
</dbReference>
<dbReference type="AlphaFoldDB" id="A0A1J4N7T0"/>
<dbReference type="OrthoDB" id="5243844at2"/>
<dbReference type="Gene3D" id="1.10.10.10">
    <property type="entry name" value="Winged helix-like DNA-binding domain superfamily/Winged helix DNA-binding domain"/>
    <property type="match status" value="1"/>
</dbReference>
<accession>A0A1J4N7T0</accession>
<dbReference type="PRINTS" id="PR00035">
    <property type="entry name" value="HTHGNTR"/>
</dbReference>
<name>A0A1J4N7T0_9ACTN</name>
<keyword evidence="2" id="KW-0238">DNA-binding</keyword>